<gene>
    <name evidence="1" type="ORF">AVEN_115084_1</name>
</gene>
<evidence type="ECO:0008006" key="3">
    <source>
        <dbReference type="Google" id="ProtNLM"/>
    </source>
</evidence>
<protein>
    <recommendedName>
        <fullName evidence="3">Reverse transcriptase domain-containing protein</fullName>
    </recommendedName>
</protein>
<sequence>MIRFPKHVCTLRADVKMMYRKLLIRTSQHSLKRVLWTNNVNCPPKMSHGTVSALYLAVRTLLQLSKYSERRLPLSAPVLSEKFYMDDILYGVSTLAEAKELKCDLVAILQSIGRNVAL</sequence>
<evidence type="ECO:0000313" key="2">
    <source>
        <dbReference type="Proteomes" id="UP000499080"/>
    </source>
</evidence>
<reference evidence="1 2" key="1">
    <citation type="journal article" date="2019" name="Sci. Rep.">
        <title>Orb-weaving spider Araneus ventricosus genome elucidates the spidroin gene catalogue.</title>
        <authorList>
            <person name="Kono N."/>
            <person name="Nakamura H."/>
            <person name="Ohtoshi R."/>
            <person name="Moran D.A.P."/>
            <person name="Shinohara A."/>
            <person name="Yoshida Y."/>
            <person name="Fujiwara M."/>
            <person name="Mori M."/>
            <person name="Tomita M."/>
            <person name="Arakawa K."/>
        </authorList>
    </citation>
    <scope>NUCLEOTIDE SEQUENCE [LARGE SCALE GENOMIC DNA]</scope>
</reference>
<comment type="caution">
    <text evidence="1">The sequence shown here is derived from an EMBL/GenBank/DDBJ whole genome shotgun (WGS) entry which is preliminary data.</text>
</comment>
<dbReference type="OrthoDB" id="7990652at2759"/>
<evidence type="ECO:0000313" key="1">
    <source>
        <dbReference type="EMBL" id="GBL72072.1"/>
    </source>
</evidence>
<name>A0A4Y1ZX51_ARAVE</name>
<dbReference type="EMBL" id="BGPR01000001">
    <property type="protein sequence ID" value="GBL72072.1"/>
    <property type="molecule type" value="Genomic_DNA"/>
</dbReference>
<organism evidence="1 2">
    <name type="scientific">Araneus ventricosus</name>
    <name type="common">Orbweaver spider</name>
    <name type="synonym">Epeira ventricosa</name>
    <dbReference type="NCBI Taxonomy" id="182803"/>
    <lineage>
        <taxon>Eukaryota</taxon>
        <taxon>Metazoa</taxon>
        <taxon>Ecdysozoa</taxon>
        <taxon>Arthropoda</taxon>
        <taxon>Chelicerata</taxon>
        <taxon>Arachnida</taxon>
        <taxon>Araneae</taxon>
        <taxon>Araneomorphae</taxon>
        <taxon>Entelegynae</taxon>
        <taxon>Araneoidea</taxon>
        <taxon>Araneidae</taxon>
        <taxon>Araneus</taxon>
    </lineage>
</organism>
<accession>A0A4Y1ZX51</accession>
<keyword evidence="2" id="KW-1185">Reference proteome</keyword>
<dbReference type="Proteomes" id="UP000499080">
    <property type="component" value="Unassembled WGS sequence"/>
</dbReference>
<dbReference type="AlphaFoldDB" id="A0A4Y1ZX51"/>
<proteinExistence type="predicted"/>